<keyword evidence="1" id="KW-0378">Hydrolase</keyword>
<protein>
    <submittedName>
        <fullName evidence="3">Serine/threonine-protein phosphatase</fullName>
    </submittedName>
</protein>
<proteinExistence type="predicted"/>
<keyword evidence="4" id="KW-1185">Reference proteome</keyword>
<dbReference type="PANTHER" id="PTHR43156:SF2">
    <property type="entry name" value="STAGE II SPORULATION PROTEIN E"/>
    <property type="match status" value="1"/>
</dbReference>
<evidence type="ECO:0000313" key="3">
    <source>
        <dbReference type="EMBL" id="MBQ0924995.1"/>
    </source>
</evidence>
<evidence type="ECO:0000256" key="1">
    <source>
        <dbReference type="ARBA" id="ARBA00022801"/>
    </source>
</evidence>
<dbReference type="EMBL" id="JAGPXE010000005">
    <property type="protein sequence ID" value="MBQ0924995.1"/>
    <property type="molecule type" value="Genomic_DNA"/>
</dbReference>
<dbReference type="InterPro" id="IPR052016">
    <property type="entry name" value="Bact_Sigma-Reg"/>
</dbReference>
<evidence type="ECO:0000259" key="2">
    <source>
        <dbReference type="SMART" id="SM00331"/>
    </source>
</evidence>
<dbReference type="SUPFAM" id="SSF81606">
    <property type="entry name" value="PP2C-like"/>
    <property type="match status" value="1"/>
</dbReference>
<sequence>MGEAGDMVTVATRLDSLDRALRAAPAHELPETLLELLGKHFGVAGLEIYLADLRLAVLEPVIEPEAPGIPLVATLEGRVFCDQVCIQQPLDDEVALVLPMTVRGDRSGVLWLRLPEAPDEAVREELAVAAELVAHAIVLAEVATDRYQRARRPQRLTLAAEMQWQLLPVRSVASASYRLAGQLEPAYAVRGDNFDWAQDLDSLTVAVTNGMGESTTAAALTTLAITALRNARRSGADLVTQAALADQAVWAHHAGTQHISTLLMRIDLATGEVRVIDAGSPRLWLVRENSVERVELEAQLPLGLVDGTEYDEQHLQLEPGDRLFVLTDGIYDAVLADRDYSTASLHRALQTSRRLPPTEAVRSLLSDLRAFLQDSDLDDDAVAVCIDWIGPRGDELPAADERSWILL</sequence>
<dbReference type="Gene3D" id="3.60.40.10">
    <property type="entry name" value="PPM-type phosphatase domain"/>
    <property type="match status" value="1"/>
</dbReference>
<evidence type="ECO:0000313" key="4">
    <source>
        <dbReference type="Proteomes" id="UP000674084"/>
    </source>
</evidence>
<dbReference type="SMART" id="SM00331">
    <property type="entry name" value="PP2C_SIG"/>
    <property type="match status" value="1"/>
</dbReference>
<name>A0ABS5DFD0_9PSEU</name>
<dbReference type="InterPro" id="IPR036457">
    <property type="entry name" value="PPM-type-like_dom_sf"/>
</dbReference>
<dbReference type="PANTHER" id="PTHR43156">
    <property type="entry name" value="STAGE II SPORULATION PROTEIN E-RELATED"/>
    <property type="match status" value="1"/>
</dbReference>
<comment type="caution">
    <text evidence="3">The sequence shown here is derived from an EMBL/GenBank/DDBJ whole genome shotgun (WGS) entry which is preliminary data.</text>
</comment>
<gene>
    <name evidence="3" type="ORF">KBO27_13665</name>
</gene>
<dbReference type="Proteomes" id="UP000674084">
    <property type="component" value="Unassembled WGS sequence"/>
</dbReference>
<accession>A0ABS5DFD0</accession>
<dbReference type="RefSeq" id="WP_210970391.1">
    <property type="nucleotide sequence ID" value="NZ_JAGPXE010000005.1"/>
</dbReference>
<dbReference type="InterPro" id="IPR001932">
    <property type="entry name" value="PPM-type_phosphatase-like_dom"/>
</dbReference>
<organism evidence="3 4">
    <name type="scientific">Saccharopolyspora endophytica</name>
    <dbReference type="NCBI Taxonomy" id="543886"/>
    <lineage>
        <taxon>Bacteria</taxon>
        <taxon>Bacillati</taxon>
        <taxon>Actinomycetota</taxon>
        <taxon>Actinomycetes</taxon>
        <taxon>Pseudonocardiales</taxon>
        <taxon>Pseudonocardiaceae</taxon>
        <taxon>Saccharopolyspora</taxon>
    </lineage>
</organism>
<reference evidence="3 4" key="1">
    <citation type="submission" date="2021-04" db="EMBL/GenBank/DDBJ databases">
        <title>Whole-genome sequencing of Saccharopolyspora endophytica KCTC 19397.</title>
        <authorList>
            <person name="Ay H."/>
            <person name="Saygin H."/>
            <person name="Sahin N."/>
        </authorList>
    </citation>
    <scope>NUCLEOTIDE SEQUENCE [LARGE SCALE GENOMIC DNA]</scope>
    <source>
        <strain evidence="3 4">KCTC 19397</strain>
    </source>
</reference>
<feature type="domain" description="PPM-type phosphatase" evidence="2">
    <location>
        <begin position="174"/>
        <end position="388"/>
    </location>
</feature>
<dbReference type="Pfam" id="PF07228">
    <property type="entry name" value="SpoIIE"/>
    <property type="match status" value="1"/>
</dbReference>